<sequence length="250" mass="26165">MNRPYTAHSPYSLTPTERIPSYAGYAGPPAADLDYEHDGMPAPEEYEDYDEYEQQYDEERIDRRWMWVAGIAGVILFIAIGTTGIILGGGDSGSVSATATSDAPTLSSAPATTTAPRAGGTQPVPSSLPPETVTTVSPTAETTAPPTSAQPAAVPPPAPVSPRTITYRVTGNRQLIDLVTVIYTDGQGALRTEVNVALPWAKQVVLEPGVELKSVTATSVAGQLNCSITDAAGTLITAQNNNSMIASCTQ</sequence>
<gene>
    <name evidence="3" type="ORF">MCEL_19740</name>
</gene>
<dbReference type="InterPro" id="IPR038468">
    <property type="entry name" value="MmpS_C"/>
</dbReference>
<dbReference type="RefSeq" id="WP_067219000.1">
    <property type="nucleotide sequence ID" value="NZ_AP022591.1"/>
</dbReference>
<evidence type="ECO:0000313" key="3">
    <source>
        <dbReference type="EMBL" id="BBY43679.1"/>
    </source>
</evidence>
<feature type="compositionally biased region" description="Low complexity" evidence="1">
    <location>
        <begin position="22"/>
        <end position="31"/>
    </location>
</feature>
<evidence type="ECO:0000256" key="1">
    <source>
        <dbReference type="SAM" id="MobiDB-lite"/>
    </source>
</evidence>
<feature type="region of interest" description="Disordered" evidence="1">
    <location>
        <begin position="94"/>
        <end position="161"/>
    </location>
</feature>
<organism evidence="3 4">
    <name type="scientific">Mycolicibacterium celeriflavum</name>
    <name type="common">Mycobacterium celeriflavum</name>
    <dbReference type="NCBI Taxonomy" id="1249101"/>
    <lineage>
        <taxon>Bacteria</taxon>
        <taxon>Bacillati</taxon>
        <taxon>Actinomycetota</taxon>
        <taxon>Actinomycetes</taxon>
        <taxon>Mycobacteriales</taxon>
        <taxon>Mycobacteriaceae</taxon>
        <taxon>Mycolicibacterium</taxon>
    </lineage>
</organism>
<feature type="region of interest" description="Disordered" evidence="1">
    <location>
        <begin position="1"/>
        <end position="38"/>
    </location>
</feature>
<proteinExistence type="predicted"/>
<feature type="compositionally biased region" description="Low complexity" evidence="1">
    <location>
        <begin position="96"/>
        <end position="116"/>
    </location>
</feature>
<name>A0A1X0BQW8_MYCCF</name>
<keyword evidence="2" id="KW-0472">Membrane</keyword>
<feature type="transmembrane region" description="Helical" evidence="2">
    <location>
        <begin position="65"/>
        <end position="87"/>
    </location>
</feature>
<keyword evidence="2" id="KW-0812">Transmembrane</keyword>
<dbReference type="KEGG" id="mcee:MCEL_19740"/>
<dbReference type="EMBL" id="AP022591">
    <property type="protein sequence ID" value="BBY43679.1"/>
    <property type="molecule type" value="Genomic_DNA"/>
</dbReference>
<protein>
    <submittedName>
        <fullName evidence="3">Uncharacterized protein</fullName>
    </submittedName>
</protein>
<dbReference type="Gene3D" id="2.60.40.2880">
    <property type="entry name" value="MmpS1-5, C-terminal soluble domain"/>
    <property type="match status" value="1"/>
</dbReference>
<evidence type="ECO:0000256" key="2">
    <source>
        <dbReference type="SAM" id="Phobius"/>
    </source>
</evidence>
<dbReference type="OrthoDB" id="4761936at2"/>
<keyword evidence="2" id="KW-1133">Transmembrane helix</keyword>
<evidence type="ECO:0000313" key="4">
    <source>
        <dbReference type="Proteomes" id="UP000466431"/>
    </source>
</evidence>
<dbReference type="Proteomes" id="UP000466431">
    <property type="component" value="Chromosome"/>
</dbReference>
<keyword evidence="4" id="KW-1185">Reference proteome</keyword>
<dbReference type="AlphaFoldDB" id="A0A1X0BQW8"/>
<feature type="compositionally biased region" description="Low complexity" evidence="1">
    <location>
        <begin position="123"/>
        <end position="152"/>
    </location>
</feature>
<dbReference type="STRING" id="1249101.BST21_17190"/>
<reference evidence="3 4" key="1">
    <citation type="journal article" date="2019" name="Emerg. Microbes Infect.">
        <title>Comprehensive subspecies identification of 175 nontuberculous mycobacteria species based on 7547 genomic profiles.</title>
        <authorList>
            <person name="Matsumoto Y."/>
            <person name="Kinjo T."/>
            <person name="Motooka D."/>
            <person name="Nabeya D."/>
            <person name="Jung N."/>
            <person name="Uechi K."/>
            <person name="Horii T."/>
            <person name="Iida T."/>
            <person name="Fujita J."/>
            <person name="Nakamura S."/>
        </authorList>
    </citation>
    <scope>NUCLEOTIDE SEQUENCE [LARGE SCALE GENOMIC DNA]</scope>
    <source>
        <strain evidence="3 4">JCM 18439</strain>
    </source>
</reference>
<accession>A0A1X0BQW8</accession>